<feature type="domain" description="GST N-terminal" evidence="1">
    <location>
        <begin position="1"/>
        <end position="82"/>
    </location>
</feature>
<dbReference type="AlphaFoldDB" id="A0A016XH24"/>
<reference evidence="3 4" key="1">
    <citation type="submission" date="2014-02" db="EMBL/GenBank/DDBJ databases">
        <title>Draft Genome of Hylemonella gracilis isolated from the Niagara River.</title>
        <authorList>
            <person name="Pawlowski D.R."/>
            <person name="Koudelka G.B."/>
        </authorList>
    </citation>
    <scope>NUCLEOTIDE SEQUENCE [LARGE SCALE GENOMIC DNA]</scope>
    <source>
        <strain evidence="3 4">Niagara R</strain>
    </source>
</reference>
<dbReference type="PANTHER" id="PTHR44051">
    <property type="entry name" value="GLUTATHIONE S-TRANSFERASE-RELATED"/>
    <property type="match status" value="1"/>
</dbReference>
<comment type="caution">
    <text evidence="3">The sequence shown here is derived from an EMBL/GenBank/DDBJ whole genome shotgun (WGS) entry which is preliminary data.</text>
</comment>
<dbReference type="CDD" id="cd03057">
    <property type="entry name" value="GST_N_Beta"/>
    <property type="match status" value="1"/>
</dbReference>
<dbReference type="STRING" id="1458275.AZ34_05065"/>
<evidence type="ECO:0000313" key="4">
    <source>
        <dbReference type="Proteomes" id="UP000023268"/>
    </source>
</evidence>
<protein>
    <submittedName>
        <fullName evidence="3">Glutathione S-transferase</fullName>
    </submittedName>
</protein>
<proteinExistence type="predicted"/>
<dbReference type="Gene3D" id="3.40.30.10">
    <property type="entry name" value="Glutaredoxin"/>
    <property type="match status" value="1"/>
</dbReference>
<keyword evidence="3" id="KW-0808">Transferase</keyword>
<dbReference type="Gene3D" id="1.20.1050.10">
    <property type="match status" value="1"/>
</dbReference>
<name>A0A016XH24_9BURK</name>
<dbReference type="eggNOG" id="COG0625">
    <property type="taxonomic scope" value="Bacteria"/>
</dbReference>
<sequence length="231" mass="25149">MTPILFYGVPSGCSFGSIVALEWLGLPYRLCRIEMPEVVSSAAYRRINPVGETPTLLTSDGRTVSESLAILNHLLQAAQPGGRFAPGRPAFDHLNQMLAFLNTSYFGAFAPLWYAYETQGDAFSTQALRAYGTEQVAQAHAHLNTLIGTGPWLLGEERSLADAYLAGIARWTTYHDVGGLSPYPALEALYQRLQDDPAVRFAHAVERQEEARTTGGFLGEVSLTQALAELA</sequence>
<dbReference type="Pfam" id="PF13409">
    <property type="entry name" value="GST_N_2"/>
    <property type="match status" value="1"/>
</dbReference>
<dbReference type="Pfam" id="PF00043">
    <property type="entry name" value="GST_C"/>
    <property type="match status" value="1"/>
</dbReference>
<dbReference type="InterPro" id="IPR040079">
    <property type="entry name" value="Glutathione_S-Trfase"/>
</dbReference>
<evidence type="ECO:0000259" key="2">
    <source>
        <dbReference type="PROSITE" id="PS50405"/>
    </source>
</evidence>
<organism evidence="3 4">
    <name type="scientific">Hylemonella gracilis str. Niagara R</name>
    <dbReference type="NCBI Taxonomy" id="1458275"/>
    <lineage>
        <taxon>Bacteria</taxon>
        <taxon>Pseudomonadati</taxon>
        <taxon>Pseudomonadota</taxon>
        <taxon>Betaproteobacteria</taxon>
        <taxon>Burkholderiales</taxon>
        <taxon>Comamonadaceae</taxon>
        <taxon>Hylemonella</taxon>
    </lineage>
</organism>
<dbReference type="InterPro" id="IPR036249">
    <property type="entry name" value="Thioredoxin-like_sf"/>
</dbReference>
<dbReference type="RefSeq" id="WP_035605452.1">
    <property type="nucleotide sequence ID" value="NZ_JEMG01000001.1"/>
</dbReference>
<dbReference type="SFLD" id="SFLDS00019">
    <property type="entry name" value="Glutathione_Transferase_(cytos"/>
    <property type="match status" value="1"/>
</dbReference>
<dbReference type="SUPFAM" id="SSF47616">
    <property type="entry name" value="GST C-terminal domain-like"/>
    <property type="match status" value="1"/>
</dbReference>
<dbReference type="GO" id="GO:0016740">
    <property type="term" value="F:transferase activity"/>
    <property type="evidence" value="ECO:0007669"/>
    <property type="project" value="UniProtKB-KW"/>
</dbReference>
<dbReference type="InterPro" id="IPR036282">
    <property type="entry name" value="Glutathione-S-Trfase_C_sf"/>
</dbReference>
<accession>A0A016XH24</accession>
<dbReference type="PANTHER" id="PTHR44051:SF8">
    <property type="entry name" value="GLUTATHIONE S-TRANSFERASE GSTA"/>
    <property type="match status" value="1"/>
</dbReference>
<dbReference type="PROSITE" id="PS50404">
    <property type="entry name" value="GST_NTER"/>
    <property type="match status" value="1"/>
</dbReference>
<dbReference type="CDD" id="cd03188">
    <property type="entry name" value="GST_C_Beta"/>
    <property type="match status" value="1"/>
</dbReference>
<dbReference type="SUPFAM" id="SSF52833">
    <property type="entry name" value="Thioredoxin-like"/>
    <property type="match status" value="1"/>
</dbReference>
<dbReference type="InterPro" id="IPR004045">
    <property type="entry name" value="Glutathione_S-Trfase_N"/>
</dbReference>
<feature type="domain" description="GST C-terminal" evidence="2">
    <location>
        <begin position="87"/>
        <end position="215"/>
    </location>
</feature>
<dbReference type="EMBL" id="JEMG01000001">
    <property type="protein sequence ID" value="EYC50493.1"/>
    <property type="molecule type" value="Genomic_DNA"/>
</dbReference>
<dbReference type="PROSITE" id="PS50405">
    <property type="entry name" value="GST_CTER"/>
    <property type="match status" value="1"/>
</dbReference>
<dbReference type="InterPro" id="IPR010987">
    <property type="entry name" value="Glutathione-S-Trfase_C-like"/>
</dbReference>
<dbReference type="OrthoDB" id="9815075at2"/>
<dbReference type="InterPro" id="IPR004046">
    <property type="entry name" value="GST_C"/>
</dbReference>
<evidence type="ECO:0000259" key="1">
    <source>
        <dbReference type="PROSITE" id="PS50404"/>
    </source>
</evidence>
<gene>
    <name evidence="3" type="ORF">AZ34_05065</name>
</gene>
<evidence type="ECO:0000313" key="3">
    <source>
        <dbReference type="EMBL" id="EYC50493.1"/>
    </source>
</evidence>
<dbReference type="Proteomes" id="UP000023268">
    <property type="component" value="Unassembled WGS sequence"/>
</dbReference>